<keyword evidence="5" id="KW-1185">Reference proteome</keyword>
<dbReference type="EMBL" id="JAWCUI010000045">
    <property type="protein sequence ID" value="KAL1892326.1"/>
    <property type="molecule type" value="Genomic_DNA"/>
</dbReference>
<feature type="region of interest" description="Disordered" evidence="1">
    <location>
        <begin position="354"/>
        <end position="377"/>
    </location>
</feature>
<proteinExistence type="predicted"/>
<dbReference type="CDD" id="cd09630">
    <property type="entry name" value="CDH_like_cytochrome"/>
    <property type="match status" value="1"/>
</dbReference>
<dbReference type="SUPFAM" id="SSF49344">
    <property type="entry name" value="CBD9-like"/>
    <property type="match status" value="1"/>
</dbReference>
<feature type="compositionally biased region" description="Acidic residues" evidence="1">
    <location>
        <begin position="359"/>
        <end position="368"/>
    </location>
</feature>
<evidence type="ECO:0000256" key="2">
    <source>
        <dbReference type="SAM" id="SignalP"/>
    </source>
</evidence>
<comment type="caution">
    <text evidence="4">The sequence shown here is derived from an EMBL/GenBank/DDBJ whole genome shotgun (WGS) entry which is preliminary data.</text>
</comment>
<feature type="region of interest" description="Disordered" evidence="1">
    <location>
        <begin position="226"/>
        <end position="273"/>
    </location>
</feature>
<feature type="signal peptide" evidence="2">
    <location>
        <begin position="1"/>
        <end position="23"/>
    </location>
</feature>
<dbReference type="InterPro" id="IPR015920">
    <property type="entry name" value="Cellobiose_DH-like_cyt"/>
</dbReference>
<gene>
    <name evidence="4" type="ORF">Sste5346_007064</name>
</gene>
<evidence type="ECO:0000313" key="4">
    <source>
        <dbReference type="EMBL" id="KAL1892326.1"/>
    </source>
</evidence>
<name>A0ABR3YVC5_9PEZI</name>
<feature type="compositionally biased region" description="Low complexity" evidence="1">
    <location>
        <begin position="226"/>
        <end position="242"/>
    </location>
</feature>
<feature type="compositionally biased region" description="Low complexity" evidence="1">
    <location>
        <begin position="253"/>
        <end position="273"/>
    </location>
</feature>
<sequence>MGNFNVANLAALALASQATLASAAAIHPRQAPASPKTARYCDNSLGATVCYSEFTAATSGTVFRFAIPEVQKAPFDTLVQVVAPVAVGWAGLAFGGSMAQNPLGLVWVNGDKGVASSRWAVGHTPPTAYTGASYNVLNTVKNATHWTVDAVCHGCSIWGTNSTSLNPNSVNKIGYATSKTAPTTPSSNLSTISIHSEKGVVLHDLSVGKVDSNTFQRYLLYLSSNPSESPGGDGDGSASSANLPVPTLPKNIPTTTIGLPQTQPGQGQPAKTTPIAQTTIDASYAPTTIKGTPARPTGVTVTVTVTSTPRVGGGNPFQPTAVPTPCSRGGFGGFGGFGGGRYCTVPAYGGGGSTGGGGDDGDDGDDDGSSTGYGNGRGGGSGGFGGFGGGGLGGGGLGGGAGGGFGGGGLGGGVGTGSGSGRGGGSGFGGFGGGGFGGGLGGGFGGGAGAGAGGDDDGDD</sequence>
<protein>
    <recommendedName>
        <fullName evidence="3">Cellobiose dehydrogenase-like cytochrome domain-containing protein</fullName>
    </recommendedName>
</protein>
<organism evidence="4 5">
    <name type="scientific">Sporothrix stenoceras</name>
    <dbReference type="NCBI Taxonomy" id="5173"/>
    <lineage>
        <taxon>Eukaryota</taxon>
        <taxon>Fungi</taxon>
        <taxon>Dikarya</taxon>
        <taxon>Ascomycota</taxon>
        <taxon>Pezizomycotina</taxon>
        <taxon>Sordariomycetes</taxon>
        <taxon>Sordariomycetidae</taxon>
        <taxon>Ophiostomatales</taxon>
        <taxon>Ophiostomataceae</taxon>
        <taxon>Sporothrix</taxon>
    </lineage>
</organism>
<feature type="chain" id="PRO_5045319955" description="Cellobiose dehydrogenase-like cytochrome domain-containing protein" evidence="2">
    <location>
        <begin position="24"/>
        <end position="460"/>
    </location>
</feature>
<feature type="domain" description="Cellobiose dehydrogenase-like cytochrome" evidence="3">
    <location>
        <begin position="40"/>
        <end position="209"/>
    </location>
</feature>
<accession>A0ABR3YVC5</accession>
<evidence type="ECO:0000256" key="1">
    <source>
        <dbReference type="SAM" id="MobiDB-lite"/>
    </source>
</evidence>
<reference evidence="4 5" key="1">
    <citation type="journal article" date="2024" name="IMA Fungus">
        <title>IMA Genome - F19 : A genome assembly and annotation guide to empower mycologists, including annotated draft genome sequences of Ceratocystis pirilliformis, Diaporthe australafricana, Fusarium ophioides, Paecilomyces lecythidis, and Sporothrix stenoceras.</title>
        <authorList>
            <person name="Aylward J."/>
            <person name="Wilson A.M."/>
            <person name="Visagie C.M."/>
            <person name="Spraker J."/>
            <person name="Barnes I."/>
            <person name="Buitendag C."/>
            <person name="Ceriani C."/>
            <person name="Del Mar Angel L."/>
            <person name="du Plessis D."/>
            <person name="Fuchs T."/>
            <person name="Gasser K."/>
            <person name="Kramer D."/>
            <person name="Li W."/>
            <person name="Munsamy K."/>
            <person name="Piso A."/>
            <person name="Price J.L."/>
            <person name="Sonnekus B."/>
            <person name="Thomas C."/>
            <person name="van der Nest A."/>
            <person name="van Dijk A."/>
            <person name="van Heerden A."/>
            <person name="van Vuuren N."/>
            <person name="Yilmaz N."/>
            <person name="Duong T.A."/>
            <person name="van der Merwe N.A."/>
            <person name="Wingfield M.J."/>
            <person name="Wingfield B.D."/>
        </authorList>
    </citation>
    <scope>NUCLEOTIDE SEQUENCE [LARGE SCALE GENOMIC DNA]</scope>
    <source>
        <strain evidence="4 5">CMW 5346</strain>
    </source>
</reference>
<dbReference type="PANTHER" id="PTHR47797">
    <property type="entry name" value="DEHYDROGENASE, PUTATIVE (AFU_ORTHOLOGUE AFUA_8G05805)-RELATED"/>
    <property type="match status" value="1"/>
</dbReference>
<dbReference type="Gene3D" id="2.60.40.1210">
    <property type="entry name" value="Cellobiose dehydrogenase, cytochrome domain"/>
    <property type="match status" value="1"/>
</dbReference>
<evidence type="ECO:0000313" key="5">
    <source>
        <dbReference type="Proteomes" id="UP001583186"/>
    </source>
</evidence>
<dbReference type="PANTHER" id="PTHR47797:SF5">
    <property type="entry name" value="CELLOBIOSE DEHYDROGENASE CYTOCHROME DOMAIN-CONTAINING PROTEIN"/>
    <property type="match status" value="1"/>
</dbReference>
<keyword evidence="2" id="KW-0732">Signal</keyword>
<dbReference type="Proteomes" id="UP001583186">
    <property type="component" value="Unassembled WGS sequence"/>
</dbReference>
<dbReference type="Pfam" id="PF16010">
    <property type="entry name" value="CDH-cyt"/>
    <property type="match status" value="1"/>
</dbReference>
<evidence type="ECO:0000259" key="3">
    <source>
        <dbReference type="Pfam" id="PF16010"/>
    </source>
</evidence>